<sequence>MRKQEIVPVVGDTLKPETLREVVLACSVIVDAVGYGPGVPHSPKDFFDYVVKLKGNVNPNFKTLYIFTSGIMIYATGDRVDFPLDESFNPQPRDPLEMIPKKAIEDHILSSTAVRPVVIRPGFVYGGHGGPIASLFFRLTPQAIQAPDMTVWGSLDKRWSWVHLDDLSDGYVRVAHAGSVVDGQVFNLAAQGDNPTFGELKCLGARLAGWKGAPKDIKAVPVPESEGRVQNWEWNVVINPKKAQELLGWAPKHLGVTCEMELYYHSWKAFL</sequence>
<proteinExistence type="predicted"/>
<reference evidence="2" key="1">
    <citation type="journal article" date="2020" name="J. Eukaryot. Microbiol.">
        <title>De novo Sequencing, Assembly and Annotation of the Transcriptome for the Free-Living Testate Amoeba Arcella intermedia.</title>
        <authorList>
            <person name="Ribeiro G.M."/>
            <person name="Porfirio-Sousa A.L."/>
            <person name="Maurer-Alcala X.X."/>
            <person name="Katz L.A."/>
            <person name="Lahr D.J.G."/>
        </authorList>
    </citation>
    <scope>NUCLEOTIDE SEQUENCE</scope>
</reference>
<dbReference type="InterPro" id="IPR001509">
    <property type="entry name" value="Epimerase_deHydtase"/>
</dbReference>
<organism evidence="2">
    <name type="scientific">Arcella intermedia</name>
    <dbReference type="NCBI Taxonomy" id="1963864"/>
    <lineage>
        <taxon>Eukaryota</taxon>
        <taxon>Amoebozoa</taxon>
        <taxon>Tubulinea</taxon>
        <taxon>Elardia</taxon>
        <taxon>Arcellinida</taxon>
        <taxon>Sphaerothecina</taxon>
        <taxon>Arcellidae</taxon>
        <taxon>Arcella</taxon>
    </lineage>
</organism>
<accession>A0A6B2LAS4</accession>
<dbReference type="GO" id="GO:0004029">
    <property type="term" value="F:aldehyde dehydrogenase (NAD+) activity"/>
    <property type="evidence" value="ECO:0007669"/>
    <property type="project" value="TreeGrafter"/>
</dbReference>
<name>A0A6B2LAS4_9EUKA</name>
<dbReference type="SUPFAM" id="SSF51735">
    <property type="entry name" value="NAD(P)-binding Rossmann-fold domains"/>
    <property type="match status" value="1"/>
</dbReference>
<dbReference type="Gene3D" id="3.40.50.720">
    <property type="entry name" value="NAD(P)-binding Rossmann-like Domain"/>
    <property type="match status" value="1"/>
</dbReference>
<dbReference type="AlphaFoldDB" id="A0A6B2LAS4"/>
<feature type="domain" description="NAD-dependent epimerase/dehydratase" evidence="1">
    <location>
        <begin position="65"/>
        <end position="189"/>
    </location>
</feature>
<protein>
    <recommendedName>
        <fullName evidence="1">NAD-dependent epimerase/dehydratase domain-containing protein</fullName>
    </recommendedName>
</protein>
<evidence type="ECO:0000313" key="2">
    <source>
        <dbReference type="EMBL" id="NDV34162.1"/>
    </source>
</evidence>
<dbReference type="InterPro" id="IPR036291">
    <property type="entry name" value="NAD(P)-bd_dom_sf"/>
</dbReference>
<dbReference type="PANTHER" id="PTHR48079">
    <property type="entry name" value="PROTEIN YEEZ"/>
    <property type="match status" value="1"/>
</dbReference>
<dbReference type="Pfam" id="PF01370">
    <property type="entry name" value="Epimerase"/>
    <property type="match status" value="1"/>
</dbReference>
<dbReference type="EMBL" id="GIBP01005193">
    <property type="protein sequence ID" value="NDV34162.1"/>
    <property type="molecule type" value="Transcribed_RNA"/>
</dbReference>
<dbReference type="GO" id="GO:0005737">
    <property type="term" value="C:cytoplasm"/>
    <property type="evidence" value="ECO:0007669"/>
    <property type="project" value="TreeGrafter"/>
</dbReference>
<evidence type="ECO:0000259" key="1">
    <source>
        <dbReference type="Pfam" id="PF01370"/>
    </source>
</evidence>
<dbReference type="PANTHER" id="PTHR48079:SF3">
    <property type="entry name" value="NAD-DEPENDENT EPIMERASE_DEHYDRATASE DOMAIN-CONTAINING PROTEIN"/>
    <property type="match status" value="1"/>
</dbReference>
<dbReference type="InterPro" id="IPR051783">
    <property type="entry name" value="NAD(P)-dependent_oxidoreduct"/>
</dbReference>